<evidence type="ECO:0000313" key="1">
    <source>
        <dbReference type="EMBL" id="KGB40293.1"/>
    </source>
</evidence>
<sequence>QSDILSTIIFPEGCELFDDAIFITIDNCNRQHFIVVCTYIPPNAARAMDTRLNQVFT</sequence>
<organism evidence="1">
    <name type="scientific">Schistosoma haematobium</name>
    <name type="common">Blood fluke</name>
    <dbReference type="NCBI Taxonomy" id="6185"/>
    <lineage>
        <taxon>Eukaryota</taxon>
        <taxon>Metazoa</taxon>
        <taxon>Spiralia</taxon>
        <taxon>Lophotrochozoa</taxon>
        <taxon>Platyhelminthes</taxon>
        <taxon>Trematoda</taxon>
        <taxon>Digenea</taxon>
        <taxon>Strigeidida</taxon>
        <taxon>Schistosomatoidea</taxon>
        <taxon>Schistosomatidae</taxon>
        <taxon>Schistosoma</taxon>
    </lineage>
</organism>
<name>A0A095CCL8_SCHHA</name>
<dbReference type="AlphaFoldDB" id="A0A095CCL8"/>
<feature type="non-terminal residue" evidence="1">
    <location>
        <position position="57"/>
    </location>
</feature>
<gene>
    <name evidence="1" type="ORF">MS3_08760</name>
</gene>
<reference evidence="1" key="1">
    <citation type="journal article" date="2012" name="Nat. Genet.">
        <title>Whole-genome sequence of Schistosoma haematobium.</title>
        <authorList>
            <person name="Young N.D."/>
            <person name="Jex A.R."/>
            <person name="Li B."/>
            <person name="Liu S."/>
            <person name="Yang L."/>
            <person name="Xiong Z."/>
            <person name="Li Y."/>
            <person name="Cantacessi C."/>
            <person name="Hall R.S."/>
            <person name="Xu X."/>
            <person name="Chen F."/>
            <person name="Wu X."/>
            <person name="Zerlotini A."/>
            <person name="Oliveira G."/>
            <person name="Hofmann A."/>
            <person name="Zhang G."/>
            <person name="Fang X."/>
            <person name="Kang Y."/>
            <person name="Campbell B.E."/>
            <person name="Loukas A."/>
            <person name="Ranganathan S."/>
            <person name="Rollinson D."/>
            <person name="Rinaldi G."/>
            <person name="Brindley P.J."/>
            <person name="Yang H."/>
            <person name="Wang J."/>
            <person name="Wang J."/>
            <person name="Gasser R.B."/>
        </authorList>
    </citation>
    <scope>NUCLEOTIDE SEQUENCE [LARGE SCALE GENOMIC DNA]</scope>
</reference>
<proteinExistence type="predicted"/>
<accession>A0A095CCL8</accession>
<protein>
    <submittedName>
        <fullName evidence="1">Uncharacterized protein</fullName>
    </submittedName>
</protein>
<dbReference type="EMBL" id="KL251421">
    <property type="protein sequence ID" value="KGB40293.1"/>
    <property type="molecule type" value="Genomic_DNA"/>
</dbReference>
<feature type="non-terminal residue" evidence="1">
    <location>
        <position position="1"/>
    </location>
</feature>